<accession>A0A916ZZF2</accession>
<dbReference type="GO" id="GO:0008410">
    <property type="term" value="F:CoA-transferase activity"/>
    <property type="evidence" value="ECO:0007669"/>
    <property type="project" value="TreeGrafter"/>
</dbReference>
<proteinExistence type="predicted"/>
<reference evidence="2" key="2">
    <citation type="submission" date="2020-09" db="EMBL/GenBank/DDBJ databases">
        <authorList>
            <person name="Sun Q."/>
            <person name="Zhou Y."/>
        </authorList>
    </citation>
    <scope>NUCLEOTIDE SEQUENCE</scope>
    <source>
        <strain evidence="2">CGMCC 1.15519</strain>
    </source>
</reference>
<protein>
    <submittedName>
        <fullName evidence="2">CoA transferase</fullName>
    </submittedName>
</protein>
<dbReference type="PANTHER" id="PTHR48207:SF3">
    <property type="entry name" value="SUCCINATE--HYDROXYMETHYLGLUTARATE COA-TRANSFERASE"/>
    <property type="match status" value="1"/>
</dbReference>
<keyword evidence="3" id="KW-1185">Reference proteome</keyword>
<dbReference type="InterPro" id="IPR003673">
    <property type="entry name" value="CoA-Trfase_fam_III"/>
</dbReference>
<evidence type="ECO:0000256" key="1">
    <source>
        <dbReference type="ARBA" id="ARBA00022679"/>
    </source>
</evidence>
<dbReference type="InterPro" id="IPR023606">
    <property type="entry name" value="CoA-Trfase_III_dom_1_sf"/>
</dbReference>
<evidence type="ECO:0000313" key="3">
    <source>
        <dbReference type="Proteomes" id="UP000635071"/>
    </source>
</evidence>
<dbReference type="InterPro" id="IPR050483">
    <property type="entry name" value="CoA-transferase_III_domain"/>
</dbReference>
<evidence type="ECO:0000313" key="2">
    <source>
        <dbReference type="EMBL" id="GGE20155.1"/>
    </source>
</evidence>
<sequence length="416" mass="44118">MVMETVKISGSADAGAGPFRPLAGVRVLDFSKILAGPLCTQYLADLGADVLKVEPPGGDDTRNWPPFAEGVGAIFTAVNRNKRGIVLDLRKSSGLAIAHDLATKADVVVESFGPGAADRLGIGWGRLSALNPRLLYASISGYGTRGPMKDGKGYDLIAQAFTGMLSLTGEPGGPPARSPFSPVDQATGYHAVIGIMGALMQRDRTGCGAKIEASLFDSAVGLLGYFLQNYWLRGTEPERPGSGHESLCPYQAFATADEPIILGVANDGFWYAFCELAGMRLLAEDPRFTTNGDRVANRAILIPIVADILARRSRTAWLEAFATRGIPSSPVHTLGELSGHPHTEASGMILRDGSFQTVASPLRIDGERLAVRLRPPALGEHSRIVLAELGYQPEQIDALIADSVVGSRDFAAPGRL</sequence>
<organism evidence="2 3">
    <name type="scientific">Sandarakinorhabdus glacialis</name>
    <dbReference type="NCBI Taxonomy" id="1614636"/>
    <lineage>
        <taxon>Bacteria</taxon>
        <taxon>Pseudomonadati</taxon>
        <taxon>Pseudomonadota</taxon>
        <taxon>Alphaproteobacteria</taxon>
        <taxon>Sphingomonadales</taxon>
        <taxon>Sphingosinicellaceae</taxon>
        <taxon>Sandarakinorhabdus</taxon>
    </lineage>
</organism>
<dbReference type="Gene3D" id="3.40.50.10540">
    <property type="entry name" value="Crotonobetainyl-coa:carnitine coa-transferase, domain 1"/>
    <property type="match status" value="1"/>
</dbReference>
<dbReference type="SUPFAM" id="SSF89796">
    <property type="entry name" value="CoA-transferase family III (CaiB/BaiF)"/>
    <property type="match status" value="1"/>
</dbReference>
<gene>
    <name evidence="2" type="ORF">GCM10011529_28480</name>
</gene>
<dbReference type="AlphaFoldDB" id="A0A916ZZF2"/>
<comment type="caution">
    <text evidence="2">The sequence shown here is derived from an EMBL/GenBank/DDBJ whole genome shotgun (WGS) entry which is preliminary data.</text>
</comment>
<keyword evidence="1 2" id="KW-0808">Transferase</keyword>
<dbReference type="EMBL" id="BMJM01000013">
    <property type="protein sequence ID" value="GGE20155.1"/>
    <property type="molecule type" value="Genomic_DNA"/>
</dbReference>
<dbReference type="Proteomes" id="UP000635071">
    <property type="component" value="Unassembled WGS sequence"/>
</dbReference>
<name>A0A916ZZF2_9SPHN</name>
<dbReference type="Gene3D" id="3.30.1540.10">
    <property type="entry name" value="formyl-coa transferase, domain 3"/>
    <property type="match status" value="1"/>
</dbReference>
<reference evidence="2" key="1">
    <citation type="journal article" date="2014" name="Int. J. Syst. Evol. Microbiol.">
        <title>Complete genome sequence of Corynebacterium casei LMG S-19264T (=DSM 44701T), isolated from a smear-ripened cheese.</title>
        <authorList>
            <consortium name="US DOE Joint Genome Institute (JGI-PGF)"/>
            <person name="Walter F."/>
            <person name="Albersmeier A."/>
            <person name="Kalinowski J."/>
            <person name="Ruckert C."/>
        </authorList>
    </citation>
    <scope>NUCLEOTIDE SEQUENCE</scope>
    <source>
        <strain evidence="2">CGMCC 1.15519</strain>
    </source>
</reference>
<dbReference type="PANTHER" id="PTHR48207">
    <property type="entry name" value="SUCCINATE--HYDROXYMETHYLGLUTARATE COA-TRANSFERASE"/>
    <property type="match status" value="1"/>
</dbReference>
<dbReference type="Pfam" id="PF02515">
    <property type="entry name" value="CoA_transf_3"/>
    <property type="match status" value="1"/>
</dbReference>
<dbReference type="InterPro" id="IPR044855">
    <property type="entry name" value="CoA-Trfase_III_dom3_sf"/>
</dbReference>